<keyword evidence="7" id="KW-0106">Calcium</keyword>
<evidence type="ECO:0000256" key="5">
    <source>
        <dbReference type="ARBA" id="ARBA00022723"/>
    </source>
</evidence>
<comment type="cofactor">
    <cofactor evidence="1">
        <name>Ca(2+)</name>
        <dbReference type="ChEBI" id="CHEBI:29108"/>
    </cofactor>
</comment>
<evidence type="ECO:0000256" key="10">
    <source>
        <dbReference type="SAM" id="MobiDB-lite"/>
    </source>
</evidence>
<evidence type="ECO:0000256" key="4">
    <source>
        <dbReference type="ARBA" id="ARBA00022525"/>
    </source>
</evidence>
<proteinExistence type="predicted"/>
<evidence type="ECO:0000313" key="12">
    <source>
        <dbReference type="EMBL" id="CAI9715459.1"/>
    </source>
</evidence>
<dbReference type="SUPFAM" id="SSF48619">
    <property type="entry name" value="Phospholipase A2, PLA2"/>
    <property type="match status" value="1"/>
</dbReference>
<dbReference type="PANTHER" id="PTHR12253">
    <property type="entry name" value="RH14732P"/>
    <property type="match status" value="1"/>
</dbReference>
<reference evidence="12" key="1">
    <citation type="submission" date="2023-08" db="EMBL/GenBank/DDBJ databases">
        <authorList>
            <person name="Alioto T."/>
            <person name="Alioto T."/>
            <person name="Gomez Garrido J."/>
        </authorList>
    </citation>
    <scope>NUCLEOTIDE SEQUENCE</scope>
</reference>
<gene>
    <name evidence="12" type="ORF">OCTVUL_1B003114</name>
</gene>
<keyword evidence="4" id="KW-0964">Secreted</keyword>
<keyword evidence="5" id="KW-0479">Metal-binding</keyword>
<accession>A0AA36EW38</accession>
<name>A0AA36EW38_OCTVU</name>
<comment type="subcellular location">
    <subcellularLocation>
        <location evidence="2">Secreted</location>
    </subcellularLocation>
</comment>
<dbReference type="Pfam" id="PF05826">
    <property type="entry name" value="Phospholip_A2_2"/>
    <property type="match status" value="1"/>
</dbReference>
<evidence type="ECO:0000256" key="8">
    <source>
        <dbReference type="ARBA" id="ARBA00023098"/>
    </source>
</evidence>
<evidence type="ECO:0000256" key="3">
    <source>
        <dbReference type="ARBA" id="ARBA00013278"/>
    </source>
</evidence>
<organism evidence="12 13">
    <name type="scientific">Octopus vulgaris</name>
    <name type="common">Common octopus</name>
    <dbReference type="NCBI Taxonomy" id="6645"/>
    <lineage>
        <taxon>Eukaryota</taxon>
        <taxon>Metazoa</taxon>
        <taxon>Spiralia</taxon>
        <taxon>Lophotrochozoa</taxon>
        <taxon>Mollusca</taxon>
        <taxon>Cephalopoda</taxon>
        <taxon>Coleoidea</taxon>
        <taxon>Octopodiformes</taxon>
        <taxon>Octopoda</taxon>
        <taxon>Incirrata</taxon>
        <taxon>Octopodidae</taxon>
        <taxon>Octopus</taxon>
    </lineage>
</organism>
<evidence type="ECO:0000256" key="9">
    <source>
        <dbReference type="ARBA" id="ARBA00023157"/>
    </source>
</evidence>
<dbReference type="InterPro" id="IPR033113">
    <property type="entry name" value="PLA2_histidine"/>
</dbReference>
<feature type="region of interest" description="Disordered" evidence="10">
    <location>
        <begin position="73"/>
        <end position="96"/>
    </location>
</feature>
<keyword evidence="8" id="KW-0443">Lipid metabolism</keyword>
<keyword evidence="6" id="KW-0378">Hydrolase</keyword>
<evidence type="ECO:0000256" key="2">
    <source>
        <dbReference type="ARBA" id="ARBA00004613"/>
    </source>
</evidence>
<dbReference type="PROSITE" id="PS00118">
    <property type="entry name" value="PA2_HIS"/>
    <property type="match status" value="1"/>
</dbReference>
<protein>
    <recommendedName>
        <fullName evidence="3">phospholipase A2</fullName>
        <ecNumber evidence="3">3.1.1.4</ecNumber>
    </recommendedName>
</protein>
<evidence type="ECO:0000256" key="1">
    <source>
        <dbReference type="ARBA" id="ARBA00001913"/>
    </source>
</evidence>
<sequence length="232" mass="26964">MTKHRRYARRNLDLADDKRSAVLDGSHKTKLKAMSHIHSNKHTFGAKRIDSGNISSPSLPSQRMRTHINESLAAGARHQGRKGGESTTYGRRRRRRQLNPVLMYPGTKWCGNGNTAEAFDDLGSEAEADYCCREHDYCPFTIESFTRRFNLFNYRLHTLSHCQCDRRFRNCLKKVSSNSSITHLIGRIYFDFLGSRCFVFTKEKYCVERSWWGKCRTYGTQLTAKIKLQECY</sequence>
<dbReference type="GO" id="GO:0046872">
    <property type="term" value="F:metal ion binding"/>
    <property type="evidence" value="ECO:0007669"/>
    <property type="project" value="UniProtKB-KW"/>
</dbReference>
<evidence type="ECO:0000313" key="13">
    <source>
        <dbReference type="Proteomes" id="UP001162480"/>
    </source>
</evidence>
<dbReference type="GO" id="GO:0005576">
    <property type="term" value="C:extracellular region"/>
    <property type="evidence" value="ECO:0007669"/>
    <property type="project" value="UniProtKB-SubCell"/>
</dbReference>
<dbReference type="GO" id="GO:0050482">
    <property type="term" value="P:arachidonate secretion"/>
    <property type="evidence" value="ECO:0007669"/>
    <property type="project" value="InterPro"/>
</dbReference>
<keyword evidence="9" id="KW-1015">Disulfide bond</keyword>
<dbReference type="InterPro" id="IPR036444">
    <property type="entry name" value="PLipase_A2_dom_sf"/>
</dbReference>
<evidence type="ECO:0000256" key="7">
    <source>
        <dbReference type="ARBA" id="ARBA00022837"/>
    </source>
</evidence>
<evidence type="ECO:0000256" key="6">
    <source>
        <dbReference type="ARBA" id="ARBA00022801"/>
    </source>
</evidence>
<dbReference type="GO" id="GO:0006644">
    <property type="term" value="P:phospholipid metabolic process"/>
    <property type="evidence" value="ECO:0007669"/>
    <property type="project" value="InterPro"/>
</dbReference>
<dbReference type="InterPro" id="IPR016090">
    <property type="entry name" value="PLA2-like_dom"/>
</dbReference>
<dbReference type="GO" id="GO:0004623">
    <property type="term" value="F:phospholipase A2 activity"/>
    <property type="evidence" value="ECO:0007669"/>
    <property type="project" value="UniProtKB-EC"/>
</dbReference>
<keyword evidence="13" id="KW-1185">Reference proteome</keyword>
<dbReference type="Gene3D" id="1.20.90.10">
    <property type="entry name" value="Phospholipase A2 domain"/>
    <property type="match status" value="1"/>
</dbReference>
<dbReference type="EMBL" id="OX597814">
    <property type="protein sequence ID" value="CAI9715459.1"/>
    <property type="molecule type" value="Genomic_DNA"/>
</dbReference>
<dbReference type="CDD" id="cd04704">
    <property type="entry name" value="PLA2_bee_venom_like"/>
    <property type="match status" value="1"/>
</dbReference>
<dbReference type="Proteomes" id="UP001162480">
    <property type="component" value="Chromosome 1"/>
</dbReference>
<dbReference type="FunFam" id="1.20.90.10:FF:000002">
    <property type="entry name" value="Phospholipase A2 group III"/>
    <property type="match status" value="1"/>
</dbReference>
<evidence type="ECO:0000259" key="11">
    <source>
        <dbReference type="Pfam" id="PF05826"/>
    </source>
</evidence>
<dbReference type="AlphaFoldDB" id="A0AA36EW38"/>
<feature type="domain" description="Phospholipase A2-like central" evidence="11">
    <location>
        <begin position="104"/>
        <end position="199"/>
    </location>
</feature>
<dbReference type="EC" id="3.1.1.4" evidence="3"/>